<dbReference type="PANTHER" id="PTHR47178">
    <property type="entry name" value="MONOOXYGENASE, FAD-BINDING"/>
    <property type="match status" value="1"/>
</dbReference>
<evidence type="ECO:0000256" key="5">
    <source>
        <dbReference type="ARBA" id="ARBA00023033"/>
    </source>
</evidence>
<organism evidence="7 8">
    <name type="scientific">Penicillium cinerascens</name>
    <dbReference type="NCBI Taxonomy" id="70096"/>
    <lineage>
        <taxon>Eukaryota</taxon>
        <taxon>Fungi</taxon>
        <taxon>Dikarya</taxon>
        <taxon>Ascomycota</taxon>
        <taxon>Pezizomycotina</taxon>
        <taxon>Eurotiomycetes</taxon>
        <taxon>Eurotiomycetidae</taxon>
        <taxon>Eurotiales</taxon>
        <taxon>Aspergillaceae</taxon>
        <taxon>Penicillium</taxon>
    </lineage>
</organism>
<dbReference type="PRINTS" id="PR00420">
    <property type="entry name" value="RNGMNOXGNASE"/>
</dbReference>
<reference evidence="7" key="1">
    <citation type="submission" date="2022-12" db="EMBL/GenBank/DDBJ databases">
        <authorList>
            <person name="Petersen C."/>
        </authorList>
    </citation>
    <scope>NUCLEOTIDE SEQUENCE</scope>
    <source>
        <strain evidence="7">IBT 15544</strain>
    </source>
</reference>
<dbReference type="SUPFAM" id="SSF51905">
    <property type="entry name" value="FAD/NAD(P)-binding domain"/>
    <property type="match status" value="1"/>
</dbReference>
<dbReference type="PANTHER" id="PTHR47178:SF5">
    <property type="entry name" value="FAD-BINDING DOMAIN-CONTAINING PROTEIN"/>
    <property type="match status" value="1"/>
</dbReference>
<dbReference type="Gene3D" id="3.50.50.60">
    <property type="entry name" value="FAD/NAD(P)-binding domain"/>
    <property type="match status" value="1"/>
</dbReference>
<name>A0A9W9MND5_9EURO</name>
<feature type="domain" description="FAD-binding" evidence="6">
    <location>
        <begin position="314"/>
        <end position="378"/>
    </location>
</feature>
<evidence type="ECO:0000256" key="4">
    <source>
        <dbReference type="ARBA" id="ARBA00023002"/>
    </source>
</evidence>
<keyword evidence="4" id="KW-0560">Oxidoreductase</keyword>
<dbReference type="Pfam" id="PF01494">
    <property type="entry name" value="FAD_binding_3"/>
    <property type="match status" value="1"/>
</dbReference>
<reference evidence="7" key="2">
    <citation type="journal article" date="2023" name="IMA Fungus">
        <title>Comparative genomic study of the Penicillium genus elucidates a diverse pangenome and 15 lateral gene transfer events.</title>
        <authorList>
            <person name="Petersen C."/>
            <person name="Sorensen T."/>
            <person name="Nielsen M.R."/>
            <person name="Sondergaard T.E."/>
            <person name="Sorensen J.L."/>
            <person name="Fitzpatrick D.A."/>
            <person name="Frisvad J.C."/>
            <person name="Nielsen K.L."/>
        </authorList>
    </citation>
    <scope>NUCLEOTIDE SEQUENCE</scope>
    <source>
        <strain evidence="7">IBT 15544</strain>
    </source>
</reference>
<dbReference type="InterPro" id="IPR036188">
    <property type="entry name" value="FAD/NAD-bd_sf"/>
</dbReference>
<gene>
    <name evidence="7" type="ORF">N7498_005309</name>
</gene>
<evidence type="ECO:0000313" key="8">
    <source>
        <dbReference type="Proteomes" id="UP001150904"/>
    </source>
</evidence>
<evidence type="ECO:0000259" key="6">
    <source>
        <dbReference type="Pfam" id="PF01494"/>
    </source>
</evidence>
<dbReference type="GeneID" id="83179672"/>
<sequence length="402" mass="44000">MTLPVLIIGAGLGGICLAQALHKNKIPYKLFEQDQKSNFRAQGYRLRITQDGVAALEEALTPELFTLFEKTCADTANMGIRIKPDGTPSPAKPGHGPPPQAMVERVYTIDRSTFRETLLTSLEDQVFFGKSLTHYEVHDDKITAFFTDGTSEDGALLVGADGVRSCVRKQYIPKYAGIDTGMRIIFGKTPLTPAFLDKLPESHRRGMSLVTDPDDASQPTLLFESIHFPHADEVSFPLPSPYMYWCLLARASTLPIPDEKSWHISPQDAADLSRDLTKSWIPALQSVFEMQDESQAAVKSILSAMPEIAPWESSSRVTLLGDAIHAMPPTGAMGANTALRDAGDLARRIVEAGCAGAVDRDVIGAYEADLREFAKRAIGVSWKGGMQSFGLRAAEECERILF</sequence>
<dbReference type="OrthoDB" id="47494at2759"/>
<proteinExistence type="predicted"/>
<keyword evidence="3" id="KW-0274">FAD</keyword>
<dbReference type="EMBL" id="JAPQKR010000012">
    <property type="protein sequence ID" value="KAJ5204430.1"/>
    <property type="molecule type" value="Genomic_DNA"/>
</dbReference>
<evidence type="ECO:0000313" key="7">
    <source>
        <dbReference type="EMBL" id="KAJ5204430.1"/>
    </source>
</evidence>
<accession>A0A9W9MND5</accession>
<keyword evidence="5" id="KW-0503">Monooxygenase</keyword>
<dbReference type="AlphaFoldDB" id="A0A9W9MND5"/>
<keyword evidence="8" id="KW-1185">Reference proteome</keyword>
<protein>
    <recommendedName>
        <fullName evidence="6">FAD-binding domain-containing protein</fullName>
    </recommendedName>
</protein>
<comment type="cofactor">
    <cofactor evidence="1">
        <name>FAD</name>
        <dbReference type="ChEBI" id="CHEBI:57692"/>
    </cofactor>
</comment>
<dbReference type="Proteomes" id="UP001150904">
    <property type="component" value="Unassembled WGS sequence"/>
</dbReference>
<evidence type="ECO:0000256" key="1">
    <source>
        <dbReference type="ARBA" id="ARBA00001974"/>
    </source>
</evidence>
<dbReference type="GO" id="GO:0004497">
    <property type="term" value="F:monooxygenase activity"/>
    <property type="evidence" value="ECO:0007669"/>
    <property type="project" value="UniProtKB-KW"/>
</dbReference>
<comment type="caution">
    <text evidence="7">The sequence shown here is derived from an EMBL/GenBank/DDBJ whole genome shotgun (WGS) entry which is preliminary data.</text>
</comment>
<evidence type="ECO:0000256" key="3">
    <source>
        <dbReference type="ARBA" id="ARBA00022827"/>
    </source>
</evidence>
<dbReference type="RefSeq" id="XP_058308909.1">
    <property type="nucleotide sequence ID" value="XM_058452371.1"/>
</dbReference>
<evidence type="ECO:0000256" key="2">
    <source>
        <dbReference type="ARBA" id="ARBA00022630"/>
    </source>
</evidence>
<keyword evidence="2" id="KW-0285">Flavoprotein</keyword>
<dbReference type="InterPro" id="IPR002938">
    <property type="entry name" value="FAD-bd"/>
</dbReference>
<dbReference type="GO" id="GO:0071949">
    <property type="term" value="F:FAD binding"/>
    <property type="evidence" value="ECO:0007669"/>
    <property type="project" value="InterPro"/>
</dbReference>